<protein>
    <recommendedName>
        <fullName evidence="4">Secreted protein</fullName>
    </recommendedName>
</protein>
<keyword evidence="1" id="KW-0732">Signal</keyword>
<dbReference type="InParanoid" id="A0A2T2ZY55"/>
<gene>
    <name evidence="2" type="ORF">BD289DRAFT_442531</name>
</gene>
<proteinExistence type="predicted"/>
<feature type="signal peptide" evidence="1">
    <location>
        <begin position="1"/>
        <end position="17"/>
    </location>
</feature>
<feature type="chain" id="PRO_5015567156" description="Secreted protein" evidence="1">
    <location>
        <begin position="18"/>
        <end position="62"/>
    </location>
</feature>
<evidence type="ECO:0000256" key="1">
    <source>
        <dbReference type="SAM" id="SignalP"/>
    </source>
</evidence>
<accession>A0A2T2ZY55</accession>
<sequence>MEMWLAHSLCIASMSWGDGMVCWSSGSHRKHSSWGGWLATRKRSCWGIPSAAKLDQSAEWNC</sequence>
<keyword evidence="3" id="KW-1185">Reference proteome</keyword>
<dbReference type="EMBL" id="KZ678570">
    <property type="protein sequence ID" value="PSR79342.1"/>
    <property type="molecule type" value="Genomic_DNA"/>
</dbReference>
<evidence type="ECO:0000313" key="3">
    <source>
        <dbReference type="Proteomes" id="UP000241462"/>
    </source>
</evidence>
<name>A0A2T2ZY55_9PEZI</name>
<organism evidence="2 3">
    <name type="scientific">Coniella lustricola</name>
    <dbReference type="NCBI Taxonomy" id="2025994"/>
    <lineage>
        <taxon>Eukaryota</taxon>
        <taxon>Fungi</taxon>
        <taxon>Dikarya</taxon>
        <taxon>Ascomycota</taxon>
        <taxon>Pezizomycotina</taxon>
        <taxon>Sordariomycetes</taxon>
        <taxon>Sordariomycetidae</taxon>
        <taxon>Diaporthales</taxon>
        <taxon>Schizoparmaceae</taxon>
        <taxon>Coniella</taxon>
    </lineage>
</organism>
<evidence type="ECO:0008006" key="4">
    <source>
        <dbReference type="Google" id="ProtNLM"/>
    </source>
</evidence>
<evidence type="ECO:0000313" key="2">
    <source>
        <dbReference type="EMBL" id="PSR79342.1"/>
    </source>
</evidence>
<dbReference type="Proteomes" id="UP000241462">
    <property type="component" value="Unassembled WGS sequence"/>
</dbReference>
<reference evidence="2 3" key="1">
    <citation type="journal article" date="2018" name="Mycol. Prog.">
        <title>Coniella lustricola, a new species from submerged detritus.</title>
        <authorList>
            <person name="Raudabaugh D.B."/>
            <person name="Iturriaga T."/>
            <person name="Carver A."/>
            <person name="Mondo S."/>
            <person name="Pangilinan J."/>
            <person name="Lipzen A."/>
            <person name="He G."/>
            <person name="Amirebrahimi M."/>
            <person name="Grigoriev I.V."/>
            <person name="Miller A.N."/>
        </authorList>
    </citation>
    <scope>NUCLEOTIDE SEQUENCE [LARGE SCALE GENOMIC DNA]</scope>
    <source>
        <strain evidence="2 3">B22-T-1</strain>
    </source>
</reference>
<dbReference type="AlphaFoldDB" id="A0A2T2ZY55"/>